<protein>
    <recommendedName>
        <fullName evidence="4">Phytanoyl-CoA dioxygenase</fullName>
    </recommendedName>
</protein>
<organism evidence="3">
    <name type="scientific">marine metagenome</name>
    <dbReference type="NCBI Taxonomy" id="408172"/>
    <lineage>
        <taxon>unclassified sequences</taxon>
        <taxon>metagenomes</taxon>
        <taxon>ecological metagenomes</taxon>
    </lineage>
</organism>
<gene>
    <name evidence="3" type="ORF">METZ01_LOCUS383244</name>
</gene>
<dbReference type="Gene3D" id="2.60.120.620">
    <property type="entry name" value="q2cbj1_9rhob like domain"/>
    <property type="match status" value="1"/>
</dbReference>
<evidence type="ECO:0008006" key="4">
    <source>
        <dbReference type="Google" id="ProtNLM"/>
    </source>
</evidence>
<evidence type="ECO:0000256" key="2">
    <source>
        <dbReference type="ARBA" id="ARBA00023004"/>
    </source>
</evidence>
<dbReference type="EMBL" id="UINC01142197">
    <property type="protein sequence ID" value="SVD30390.1"/>
    <property type="molecule type" value="Genomic_DNA"/>
</dbReference>
<dbReference type="InterPro" id="IPR008775">
    <property type="entry name" value="Phytyl_CoA_dOase-like"/>
</dbReference>
<proteinExistence type="predicted"/>
<keyword evidence="1" id="KW-0479">Metal-binding</keyword>
<dbReference type="AlphaFoldDB" id="A0A382U7X5"/>
<reference evidence="3" key="1">
    <citation type="submission" date="2018-05" db="EMBL/GenBank/DDBJ databases">
        <authorList>
            <person name="Lanie J.A."/>
            <person name="Ng W.-L."/>
            <person name="Kazmierczak K.M."/>
            <person name="Andrzejewski T.M."/>
            <person name="Davidsen T.M."/>
            <person name="Wayne K.J."/>
            <person name="Tettelin H."/>
            <person name="Glass J.I."/>
            <person name="Rusch D."/>
            <person name="Podicherti R."/>
            <person name="Tsui H.-C.T."/>
            <person name="Winkler M.E."/>
        </authorList>
    </citation>
    <scope>NUCLEOTIDE SEQUENCE</scope>
</reference>
<dbReference type="PANTHER" id="PTHR20883">
    <property type="entry name" value="PHYTANOYL-COA DIOXYGENASE DOMAIN CONTAINING 1"/>
    <property type="match status" value="1"/>
</dbReference>
<name>A0A382U7X5_9ZZZZ</name>
<keyword evidence="2" id="KW-0408">Iron</keyword>
<dbReference type="PANTHER" id="PTHR20883:SF15">
    <property type="entry name" value="PHYTANOYL-COA DIOXYGENASE DOMAIN-CONTAINING PROTEIN 1"/>
    <property type="match status" value="1"/>
</dbReference>
<evidence type="ECO:0000256" key="1">
    <source>
        <dbReference type="ARBA" id="ARBA00022723"/>
    </source>
</evidence>
<dbReference type="Pfam" id="PF05721">
    <property type="entry name" value="PhyH"/>
    <property type="match status" value="1"/>
</dbReference>
<dbReference type="SUPFAM" id="SSF51197">
    <property type="entry name" value="Clavaminate synthase-like"/>
    <property type="match status" value="1"/>
</dbReference>
<evidence type="ECO:0000313" key="3">
    <source>
        <dbReference type="EMBL" id="SVD30390.1"/>
    </source>
</evidence>
<accession>A0A382U7X5</accession>
<dbReference type="GO" id="GO:0046872">
    <property type="term" value="F:metal ion binding"/>
    <property type="evidence" value="ECO:0007669"/>
    <property type="project" value="UniProtKB-KW"/>
</dbReference>
<sequence length="238" mass="27169">MTLELTSEHTERFERDGYTIVRGGFDPTECDHFVDYMSDLQAGRQTVEGFAPRAADDWSRLISRNCHHPAGLAWMLDPRLRQPLRTLLGDEPDGVQSMYFYTGSEQRRHQDAFYLPSCMSAWVALGEVGAFNGSIHIQVGSHKGALMEKRDFRLDDEGNPGPWHGWNQDDAFDVLFERNGFPEIAVEASKGDVVFFDGRLIHRGGPILESGSFRHSWAGHYIPHSYNPWPYEDNPRLR</sequence>
<feature type="non-terminal residue" evidence="3">
    <location>
        <position position="238"/>
    </location>
</feature>